<dbReference type="AlphaFoldDB" id="A0AAD6WQ45"/>
<reference evidence="1" key="1">
    <citation type="submission" date="2023-03" db="EMBL/GenBank/DDBJ databases">
        <title>Massive genome expansion in bonnet fungi (Mycena s.s.) driven by repeated elements and novel gene families across ecological guilds.</title>
        <authorList>
            <consortium name="Lawrence Berkeley National Laboratory"/>
            <person name="Harder C.B."/>
            <person name="Miyauchi S."/>
            <person name="Viragh M."/>
            <person name="Kuo A."/>
            <person name="Thoen E."/>
            <person name="Andreopoulos B."/>
            <person name="Lu D."/>
            <person name="Skrede I."/>
            <person name="Drula E."/>
            <person name="Henrissat B."/>
            <person name="Morin E."/>
            <person name="Kohler A."/>
            <person name="Barry K."/>
            <person name="LaButti K."/>
            <person name="Morin E."/>
            <person name="Salamov A."/>
            <person name="Lipzen A."/>
            <person name="Mereny Z."/>
            <person name="Hegedus B."/>
            <person name="Baldrian P."/>
            <person name="Stursova M."/>
            <person name="Weitz H."/>
            <person name="Taylor A."/>
            <person name="Grigoriev I.V."/>
            <person name="Nagy L.G."/>
            <person name="Martin F."/>
            <person name="Kauserud H."/>
        </authorList>
    </citation>
    <scope>NUCLEOTIDE SEQUENCE</scope>
    <source>
        <strain evidence="1">CBHHK200</strain>
    </source>
</reference>
<evidence type="ECO:0000313" key="2">
    <source>
        <dbReference type="EMBL" id="KAJ7028250.1"/>
    </source>
</evidence>
<evidence type="ECO:0000313" key="3">
    <source>
        <dbReference type="Proteomes" id="UP001218188"/>
    </source>
</evidence>
<evidence type="ECO:0000313" key="1">
    <source>
        <dbReference type="EMBL" id="KAJ7019551.1"/>
    </source>
</evidence>
<sequence>MATTVNLNHDRKHVEPQIRTMILMVDNGPFKSDLLDFVRTMKTKHAIRILAGGTKIELAGRISNKLTEFEVNGDAVGWERAYNVWMDLKFTRFPNQKRDK</sequence>
<accession>A0AAD6WQ45</accession>
<gene>
    <name evidence="2" type="ORF">C8F04DRAFT_1188791</name>
    <name evidence="1" type="ORF">C8F04DRAFT_1197597</name>
</gene>
<protein>
    <submittedName>
        <fullName evidence="1">Uncharacterized protein</fullName>
    </submittedName>
</protein>
<organism evidence="1 3">
    <name type="scientific">Mycena alexandri</name>
    <dbReference type="NCBI Taxonomy" id="1745969"/>
    <lineage>
        <taxon>Eukaryota</taxon>
        <taxon>Fungi</taxon>
        <taxon>Dikarya</taxon>
        <taxon>Basidiomycota</taxon>
        <taxon>Agaricomycotina</taxon>
        <taxon>Agaricomycetes</taxon>
        <taxon>Agaricomycetidae</taxon>
        <taxon>Agaricales</taxon>
        <taxon>Marasmiineae</taxon>
        <taxon>Mycenaceae</taxon>
        <taxon>Mycena</taxon>
    </lineage>
</organism>
<dbReference type="EMBL" id="JARJCM010000114">
    <property type="protein sequence ID" value="KAJ7028250.1"/>
    <property type="molecule type" value="Genomic_DNA"/>
</dbReference>
<dbReference type="EMBL" id="JARJCM010000290">
    <property type="protein sequence ID" value="KAJ7019551.1"/>
    <property type="molecule type" value="Genomic_DNA"/>
</dbReference>
<name>A0AAD6WQ45_9AGAR</name>
<keyword evidence="3" id="KW-1185">Reference proteome</keyword>
<proteinExistence type="predicted"/>
<dbReference type="Proteomes" id="UP001218188">
    <property type="component" value="Unassembled WGS sequence"/>
</dbReference>
<comment type="caution">
    <text evidence="1">The sequence shown here is derived from an EMBL/GenBank/DDBJ whole genome shotgun (WGS) entry which is preliminary data.</text>
</comment>